<protein>
    <recommendedName>
        <fullName evidence="4">DUF423 domain-containing protein</fullName>
    </recommendedName>
</protein>
<keyword evidence="3" id="KW-1185">Reference proteome</keyword>
<dbReference type="KEGG" id="mno:Mnod_6024"/>
<dbReference type="EMBL" id="CP001349">
    <property type="protein sequence ID" value="ACL60851.1"/>
    <property type="molecule type" value="Genomic_DNA"/>
</dbReference>
<feature type="transmembrane region" description="Helical" evidence="1">
    <location>
        <begin position="43"/>
        <end position="63"/>
    </location>
</feature>
<dbReference type="STRING" id="460265.Mnod_6024"/>
<dbReference type="Proteomes" id="UP000008207">
    <property type="component" value="Chromosome"/>
</dbReference>
<proteinExistence type="predicted"/>
<name>B8ITZ3_METNO</name>
<feature type="transmembrane region" description="Helical" evidence="1">
    <location>
        <begin position="75"/>
        <end position="95"/>
    </location>
</feature>
<evidence type="ECO:0000313" key="3">
    <source>
        <dbReference type="Proteomes" id="UP000008207"/>
    </source>
</evidence>
<dbReference type="eggNOG" id="ENOG50330YF">
    <property type="taxonomic scope" value="Bacteria"/>
</dbReference>
<feature type="transmembrane region" description="Helical" evidence="1">
    <location>
        <begin position="101"/>
        <end position="122"/>
    </location>
</feature>
<organism evidence="2 3">
    <name type="scientific">Methylobacterium nodulans (strain LMG 21967 / CNCM I-2342 / ORS 2060)</name>
    <dbReference type="NCBI Taxonomy" id="460265"/>
    <lineage>
        <taxon>Bacteria</taxon>
        <taxon>Pseudomonadati</taxon>
        <taxon>Pseudomonadota</taxon>
        <taxon>Alphaproteobacteria</taxon>
        <taxon>Hyphomicrobiales</taxon>
        <taxon>Methylobacteriaceae</taxon>
        <taxon>Methylobacterium</taxon>
    </lineage>
</organism>
<keyword evidence="1" id="KW-0472">Membrane</keyword>
<keyword evidence="1" id="KW-0812">Transmembrane</keyword>
<dbReference type="AlphaFoldDB" id="B8ITZ3"/>
<evidence type="ECO:0008006" key="4">
    <source>
        <dbReference type="Google" id="ProtNLM"/>
    </source>
</evidence>
<gene>
    <name evidence="2" type="ordered locus">Mnod_6024</name>
</gene>
<reference evidence="2 3" key="1">
    <citation type="submission" date="2009-01" db="EMBL/GenBank/DDBJ databases">
        <title>Complete sequence of chromosome of Methylobacterium nodulans ORS 2060.</title>
        <authorList>
            <consortium name="US DOE Joint Genome Institute"/>
            <person name="Lucas S."/>
            <person name="Copeland A."/>
            <person name="Lapidus A."/>
            <person name="Glavina del Rio T."/>
            <person name="Dalin E."/>
            <person name="Tice H."/>
            <person name="Bruce D."/>
            <person name="Goodwin L."/>
            <person name="Pitluck S."/>
            <person name="Sims D."/>
            <person name="Brettin T."/>
            <person name="Detter J.C."/>
            <person name="Han C."/>
            <person name="Larimer F."/>
            <person name="Land M."/>
            <person name="Hauser L."/>
            <person name="Kyrpides N."/>
            <person name="Ivanova N."/>
            <person name="Marx C.J."/>
            <person name="Richardson P."/>
        </authorList>
    </citation>
    <scope>NUCLEOTIDE SEQUENCE [LARGE SCALE GENOMIC DNA]</scope>
    <source>
        <strain evidence="3">LMG 21967 / CNCM I-2342 / ORS 2060</strain>
    </source>
</reference>
<keyword evidence="1" id="KW-1133">Transmembrane helix</keyword>
<sequence length="123" mass="12978">MNGWFAAAAGLSAFTCGLHVIVGGRIAARPLLAATDLGRIVKFTTYYCWHLVTIAIGALAVAFACSARAGAATDLAVFATVIAFLFAMWSLGMIAMFRLSLVQFCQWILFFPIGVLGLIGSLG</sequence>
<evidence type="ECO:0000313" key="2">
    <source>
        <dbReference type="EMBL" id="ACL60851.1"/>
    </source>
</evidence>
<dbReference type="RefSeq" id="WP_015932444.1">
    <property type="nucleotide sequence ID" value="NC_011894.1"/>
</dbReference>
<dbReference type="HOGENOM" id="CLU_159124_1_0_5"/>
<evidence type="ECO:0000256" key="1">
    <source>
        <dbReference type="SAM" id="Phobius"/>
    </source>
</evidence>
<accession>B8ITZ3</accession>